<gene>
    <name evidence="2" type="ORF">HCN50_01465</name>
</gene>
<evidence type="ECO:0000256" key="1">
    <source>
        <dbReference type="SAM" id="MobiDB-lite"/>
    </source>
</evidence>
<feature type="region of interest" description="Disordered" evidence="1">
    <location>
        <begin position="423"/>
        <end position="444"/>
    </location>
</feature>
<accession>A0A7Y4GZW2</accession>
<sequence>MNPSTARPIKAKDRDTIIQALAAGVVPRIGLPHIQVGRAAEITALVRDIERISDGGAGVRFIIGEYGAGKTFFANLIRLIALERKCVTVHADLAPDRRIHAGGGQARALYSEAIRNMATRTKPDGGALGAVIERLVTDSVKEAADRQLSVETVIDQKLAPIQDFVGGYDFAVVLKAYWRGSEHSDETLKTSALRWLRGEFSTKTEARQALGVRTIIDDDNVYDSLKSLACLTRLAGYAGLIVMFDEMVNIYKLQNSQARNQNFEEILRIVNDALQGNTTGIGFMMCGTPEFLLDTRRGLYSYEALQSRLSENRFAANGLVDYSGPVIRLQSLTPEDLLILLSNIRNVFAGGDPAKFLVPDDALTAFMDHCNRRIGEAYFRTPRTTVRAFVQMLAVLEQNPGARWQDLIGEIQIAPDAPDIAVTEESSQPAEGEGDELTNLRIGS</sequence>
<dbReference type="SUPFAM" id="SSF52540">
    <property type="entry name" value="P-loop containing nucleoside triphosphate hydrolases"/>
    <property type="match status" value="1"/>
</dbReference>
<dbReference type="AlphaFoldDB" id="A0A7Y4GZW2"/>
<dbReference type="GO" id="GO:0005524">
    <property type="term" value="F:ATP binding"/>
    <property type="evidence" value="ECO:0007669"/>
    <property type="project" value="UniProtKB-KW"/>
</dbReference>
<dbReference type="RefSeq" id="WP_171707828.1">
    <property type="nucleotide sequence ID" value="NZ_JAAVLW010000001.1"/>
</dbReference>
<evidence type="ECO:0000313" key="3">
    <source>
        <dbReference type="Proteomes" id="UP000528734"/>
    </source>
</evidence>
<dbReference type="Proteomes" id="UP000528734">
    <property type="component" value="Unassembled WGS sequence"/>
</dbReference>
<dbReference type="EMBL" id="JAAVLW010000001">
    <property type="protein sequence ID" value="NOJ44921.1"/>
    <property type="molecule type" value="Genomic_DNA"/>
</dbReference>
<comment type="caution">
    <text evidence="2">The sequence shown here is derived from an EMBL/GenBank/DDBJ whole genome shotgun (WGS) entry which is preliminary data.</text>
</comment>
<proteinExistence type="predicted"/>
<organism evidence="2 3">
    <name type="scientific">Bradyrhizobium archetypum</name>
    <dbReference type="NCBI Taxonomy" id="2721160"/>
    <lineage>
        <taxon>Bacteria</taxon>
        <taxon>Pseudomonadati</taxon>
        <taxon>Pseudomonadota</taxon>
        <taxon>Alphaproteobacteria</taxon>
        <taxon>Hyphomicrobiales</taxon>
        <taxon>Nitrobacteraceae</taxon>
        <taxon>Bradyrhizobium</taxon>
    </lineage>
</organism>
<keyword evidence="2" id="KW-0067">ATP-binding</keyword>
<reference evidence="2 3" key="1">
    <citation type="submission" date="2020-03" db="EMBL/GenBank/DDBJ databases">
        <title>Bradyrhizobium diversity isolated from nodules of Muelleranthus trifoliolatus.</title>
        <authorList>
            <person name="Klepa M."/>
            <person name="Helene L."/>
            <person name="Hungria M."/>
        </authorList>
    </citation>
    <scope>NUCLEOTIDE SEQUENCE [LARGE SCALE GENOMIC DNA]</scope>
    <source>
        <strain evidence="2 3">WSM 1744</strain>
    </source>
</reference>
<keyword evidence="3" id="KW-1185">Reference proteome</keyword>
<evidence type="ECO:0000313" key="2">
    <source>
        <dbReference type="EMBL" id="NOJ44921.1"/>
    </source>
</evidence>
<dbReference type="InterPro" id="IPR021228">
    <property type="entry name" value="BrxD"/>
</dbReference>
<dbReference type="InterPro" id="IPR027417">
    <property type="entry name" value="P-loop_NTPase"/>
</dbReference>
<name>A0A7Y4GZW2_9BRAD</name>
<dbReference type="Pfam" id="PF10923">
    <property type="entry name" value="BrxC_BrxD"/>
    <property type="match status" value="1"/>
</dbReference>
<protein>
    <submittedName>
        <fullName evidence="2">ATP-binding protein</fullName>
    </submittedName>
</protein>
<keyword evidence="2" id="KW-0547">Nucleotide-binding</keyword>